<accession>A0A183CXW1</accession>
<evidence type="ECO:0000313" key="4">
    <source>
        <dbReference type="WBParaSite" id="GPUH_0000130201-mRNA-1"/>
    </source>
</evidence>
<evidence type="ECO:0000313" key="3">
    <source>
        <dbReference type="Proteomes" id="UP000271098"/>
    </source>
</evidence>
<reference evidence="2 3" key="2">
    <citation type="submission" date="2018-11" db="EMBL/GenBank/DDBJ databases">
        <authorList>
            <consortium name="Pathogen Informatics"/>
        </authorList>
    </citation>
    <scope>NUCLEOTIDE SEQUENCE [LARGE SCALE GENOMIC DNA]</scope>
</reference>
<evidence type="ECO:0000256" key="1">
    <source>
        <dbReference type="SAM" id="MobiDB-lite"/>
    </source>
</evidence>
<feature type="compositionally biased region" description="Polar residues" evidence="1">
    <location>
        <begin position="13"/>
        <end position="22"/>
    </location>
</feature>
<feature type="compositionally biased region" description="Basic and acidic residues" evidence="1">
    <location>
        <begin position="1"/>
        <end position="12"/>
    </location>
</feature>
<sequence>MEEQLPKCEDLATSKSSETENPAAQVAPKIDEKPEPIQKPIVESSKVEPSLPKSIQKTEEKKVEEPAKKPLAEMKSEKLAEGTGKTETEKSRNDGDSQQQQQQPARRRCTIL</sequence>
<gene>
    <name evidence="2" type="ORF">GPUH_LOCUS1303</name>
</gene>
<dbReference type="Proteomes" id="UP000271098">
    <property type="component" value="Unassembled WGS sequence"/>
</dbReference>
<name>A0A183CXW1_9BILA</name>
<proteinExistence type="predicted"/>
<feature type="compositionally biased region" description="Basic and acidic residues" evidence="1">
    <location>
        <begin position="56"/>
        <end position="95"/>
    </location>
</feature>
<protein>
    <submittedName>
        <fullName evidence="4">Neurofilament heavy polypeptide-like</fullName>
    </submittedName>
</protein>
<feature type="region of interest" description="Disordered" evidence="1">
    <location>
        <begin position="1"/>
        <end position="112"/>
    </location>
</feature>
<dbReference type="AlphaFoldDB" id="A0A183CXW1"/>
<keyword evidence="3" id="KW-1185">Reference proteome</keyword>
<dbReference type="WBParaSite" id="GPUH_0000130201-mRNA-1">
    <property type="protein sequence ID" value="GPUH_0000130201-mRNA-1"/>
    <property type="gene ID" value="GPUH_0000130201"/>
</dbReference>
<dbReference type="EMBL" id="UYRT01001525">
    <property type="protein sequence ID" value="VDK29772.1"/>
    <property type="molecule type" value="Genomic_DNA"/>
</dbReference>
<evidence type="ECO:0000313" key="2">
    <source>
        <dbReference type="EMBL" id="VDK29772.1"/>
    </source>
</evidence>
<reference evidence="4" key="1">
    <citation type="submission" date="2016-06" db="UniProtKB">
        <authorList>
            <consortium name="WormBaseParasite"/>
        </authorList>
    </citation>
    <scope>IDENTIFICATION</scope>
</reference>
<organism evidence="4">
    <name type="scientific">Gongylonema pulchrum</name>
    <dbReference type="NCBI Taxonomy" id="637853"/>
    <lineage>
        <taxon>Eukaryota</taxon>
        <taxon>Metazoa</taxon>
        <taxon>Ecdysozoa</taxon>
        <taxon>Nematoda</taxon>
        <taxon>Chromadorea</taxon>
        <taxon>Rhabditida</taxon>
        <taxon>Spirurina</taxon>
        <taxon>Spiruromorpha</taxon>
        <taxon>Spiruroidea</taxon>
        <taxon>Gongylonematidae</taxon>
        <taxon>Gongylonema</taxon>
    </lineage>
</organism>